<dbReference type="EMBL" id="DYUK01000125">
    <property type="protein sequence ID" value="HJG79921.1"/>
    <property type="molecule type" value="Genomic_DNA"/>
</dbReference>
<keyword evidence="2" id="KW-0812">Transmembrane</keyword>
<feature type="transmembrane region" description="Helical" evidence="2">
    <location>
        <begin position="410"/>
        <end position="427"/>
    </location>
</feature>
<feature type="transmembrane region" description="Helical" evidence="2">
    <location>
        <begin position="371"/>
        <end position="398"/>
    </location>
</feature>
<feature type="transmembrane region" description="Helical" evidence="2">
    <location>
        <begin position="217"/>
        <end position="245"/>
    </location>
</feature>
<keyword evidence="2" id="KW-0472">Membrane</keyword>
<feature type="transmembrane region" description="Helical" evidence="2">
    <location>
        <begin position="136"/>
        <end position="159"/>
    </location>
</feature>
<feature type="compositionally biased region" description="Polar residues" evidence="1">
    <location>
        <begin position="1"/>
        <end position="18"/>
    </location>
</feature>
<evidence type="ECO:0000313" key="4">
    <source>
        <dbReference type="Proteomes" id="UP000784435"/>
    </source>
</evidence>
<organism evidence="3 4">
    <name type="scientific">Brevibacterium senegalense</name>
    <dbReference type="NCBI Taxonomy" id="1033736"/>
    <lineage>
        <taxon>Bacteria</taxon>
        <taxon>Bacillati</taxon>
        <taxon>Actinomycetota</taxon>
        <taxon>Actinomycetes</taxon>
        <taxon>Micrococcales</taxon>
        <taxon>Brevibacteriaceae</taxon>
        <taxon>Brevibacterium</taxon>
    </lineage>
</organism>
<sequence>METSAGHTSTGQGSSDPSRVSPAQLAAPLLGGSGDRFGRPDRRAMLTTGWVLMGLLGISVLIGLLVQAPCLNGGYELPRAGFRMCQSPVALAMTGEYLPDSAGRITTGLSGFAPLTYWFVVLMTTVGASTAEAMGLLLVVNTLALAALGAGVIALARALDFGGRSTPRSVSLSWTAAAFVSPVIVFSMGQSLDAVGVALAVWACVLLSGGRSTGSLLAVGALLAASVFASPLGAVVLVGVLVTAARDRGDLILVVAGTAITVGLLVLADGRLTSRLTVWLGDAVDRGSIASVLLAQDWAEESTLATGLLVVWTMVVVALAALAASTMISAPAAAEAAVTPADTDTSQPARDRIEHLRGLERGDRIAHLRQMVLALTAMLGASVLLAPGSSTTMSLWLLPFAALAVRRLSVLGFWFVAELAFAIAVPLSDVAALDSSIGLSDLWMGLIVLLRFFAVALIVAFAVDDLLRSGRTRTERIRRSLVA</sequence>
<accession>A0A921MDN6</accession>
<name>A0A921MDN6_9MICO</name>
<feature type="region of interest" description="Disordered" evidence="1">
    <location>
        <begin position="1"/>
        <end position="22"/>
    </location>
</feature>
<keyword evidence="2" id="KW-1133">Transmembrane helix</keyword>
<feature type="transmembrane region" description="Helical" evidence="2">
    <location>
        <begin position="442"/>
        <end position="463"/>
    </location>
</feature>
<evidence type="ECO:0000313" key="3">
    <source>
        <dbReference type="EMBL" id="HJG79921.1"/>
    </source>
</evidence>
<comment type="caution">
    <text evidence="3">The sequence shown here is derived from an EMBL/GenBank/DDBJ whole genome shotgun (WGS) entry which is preliminary data.</text>
</comment>
<protein>
    <submittedName>
        <fullName evidence="3">Uncharacterized protein</fullName>
    </submittedName>
</protein>
<dbReference type="Proteomes" id="UP000784435">
    <property type="component" value="Unassembled WGS sequence"/>
</dbReference>
<proteinExistence type="predicted"/>
<evidence type="ECO:0000256" key="1">
    <source>
        <dbReference type="SAM" id="MobiDB-lite"/>
    </source>
</evidence>
<reference evidence="3" key="1">
    <citation type="journal article" date="2021" name="PeerJ">
        <title>Extensive microbial diversity within the chicken gut microbiome revealed by metagenomics and culture.</title>
        <authorList>
            <person name="Gilroy R."/>
            <person name="Ravi A."/>
            <person name="Getino M."/>
            <person name="Pursley I."/>
            <person name="Horton D.L."/>
            <person name="Alikhan N.F."/>
            <person name="Baker D."/>
            <person name="Gharbi K."/>
            <person name="Hall N."/>
            <person name="Watson M."/>
            <person name="Adriaenssens E.M."/>
            <person name="Foster-Nyarko E."/>
            <person name="Jarju S."/>
            <person name="Secka A."/>
            <person name="Antonio M."/>
            <person name="Oren A."/>
            <person name="Chaudhuri R.R."/>
            <person name="La Ragione R."/>
            <person name="Hildebrand F."/>
            <person name="Pallen M.J."/>
        </authorList>
    </citation>
    <scope>NUCLEOTIDE SEQUENCE</scope>
    <source>
        <strain evidence="3">ChiGjej5B5-7349</strain>
    </source>
</reference>
<feature type="transmembrane region" description="Helical" evidence="2">
    <location>
        <begin position="304"/>
        <end position="324"/>
    </location>
</feature>
<dbReference type="AlphaFoldDB" id="A0A921MDN6"/>
<feature type="transmembrane region" description="Helical" evidence="2">
    <location>
        <begin position="105"/>
        <end position="124"/>
    </location>
</feature>
<feature type="transmembrane region" description="Helical" evidence="2">
    <location>
        <begin position="251"/>
        <end position="268"/>
    </location>
</feature>
<gene>
    <name evidence="3" type="ORF">K8V08_05875</name>
</gene>
<evidence type="ECO:0000256" key="2">
    <source>
        <dbReference type="SAM" id="Phobius"/>
    </source>
</evidence>
<feature type="transmembrane region" description="Helical" evidence="2">
    <location>
        <begin position="179"/>
        <end position="205"/>
    </location>
</feature>
<feature type="transmembrane region" description="Helical" evidence="2">
    <location>
        <begin position="44"/>
        <end position="66"/>
    </location>
</feature>
<reference evidence="3" key="2">
    <citation type="submission" date="2021-09" db="EMBL/GenBank/DDBJ databases">
        <authorList>
            <person name="Gilroy R."/>
        </authorList>
    </citation>
    <scope>NUCLEOTIDE SEQUENCE</scope>
    <source>
        <strain evidence="3">ChiGjej5B5-7349</strain>
    </source>
</reference>